<evidence type="ECO:0000313" key="4">
    <source>
        <dbReference type="Proteomes" id="UP000182373"/>
    </source>
</evidence>
<dbReference type="InterPro" id="IPR036263">
    <property type="entry name" value="Chorismate_II_sf"/>
</dbReference>
<protein>
    <recommendedName>
        <fullName evidence="1">chorismate mutase</fullName>
        <ecNumber evidence="1">5.4.99.5</ecNumber>
    </recommendedName>
</protein>
<name>A0AAC9K9F0_9PROT</name>
<accession>A0AAC9K9F0</accession>
<dbReference type="InterPro" id="IPR002701">
    <property type="entry name" value="CM_II_prokaryot"/>
</dbReference>
<proteinExistence type="predicted"/>
<gene>
    <name evidence="3" type="ORF">GbCGDNIH9_0141</name>
</gene>
<dbReference type="Gene3D" id="1.20.59.10">
    <property type="entry name" value="Chorismate mutase"/>
    <property type="match status" value="1"/>
</dbReference>
<dbReference type="EMBL" id="CP018191">
    <property type="protein sequence ID" value="APH53364.1"/>
    <property type="molecule type" value="Genomic_DNA"/>
</dbReference>
<dbReference type="GO" id="GO:0046417">
    <property type="term" value="P:chorismate metabolic process"/>
    <property type="evidence" value="ECO:0007669"/>
    <property type="project" value="InterPro"/>
</dbReference>
<dbReference type="AlphaFoldDB" id="A0AAC9K9F0"/>
<keyword evidence="3" id="KW-0413">Isomerase</keyword>
<organism evidence="3 4">
    <name type="scientific">Granulibacter bethesdensis</name>
    <dbReference type="NCBI Taxonomy" id="364410"/>
    <lineage>
        <taxon>Bacteria</taxon>
        <taxon>Pseudomonadati</taxon>
        <taxon>Pseudomonadota</taxon>
        <taxon>Alphaproteobacteria</taxon>
        <taxon>Acetobacterales</taxon>
        <taxon>Acetobacteraceae</taxon>
        <taxon>Granulibacter</taxon>
    </lineage>
</organism>
<dbReference type="Pfam" id="PF01817">
    <property type="entry name" value="CM_2"/>
    <property type="match status" value="1"/>
</dbReference>
<evidence type="ECO:0000313" key="3">
    <source>
        <dbReference type="EMBL" id="APH53364.1"/>
    </source>
</evidence>
<dbReference type="SUPFAM" id="SSF48600">
    <property type="entry name" value="Chorismate mutase II"/>
    <property type="match status" value="1"/>
</dbReference>
<dbReference type="SMART" id="SM00830">
    <property type="entry name" value="CM_2"/>
    <property type="match status" value="1"/>
</dbReference>
<evidence type="ECO:0000259" key="2">
    <source>
        <dbReference type="PROSITE" id="PS51168"/>
    </source>
</evidence>
<reference evidence="4" key="1">
    <citation type="submission" date="2016-11" db="EMBL/GenBank/DDBJ databases">
        <title>Comparative genomic and phenotypic analysis of Granulibacter bethesdensis clinical isolates from patients with chronic granulomatous disease.</title>
        <authorList>
            <person name="Zarember K.A."/>
            <person name="Porcella S.F."/>
            <person name="Chu J."/>
            <person name="Ding L."/>
            <person name="Dahlstrom E."/>
            <person name="Barbian K."/>
            <person name="Martens C."/>
            <person name="Sykora L."/>
            <person name="Kramer S."/>
            <person name="Pettinato A.M."/>
            <person name="Hong H."/>
            <person name="Wald G."/>
            <person name="Berg L.J."/>
            <person name="Rogge L.S."/>
            <person name="Greenberg D.E."/>
            <person name="Falcone E.L."/>
            <person name="Neves J.F."/>
            <person name="Simoes M.J."/>
            <person name="Casal M."/>
            <person name="Rodriguez-Lopez F.C."/>
            <person name="Zelazny A."/>
            <person name="Gallin J.I."/>
            <person name="Holland S.M."/>
        </authorList>
    </citation>
    <scope>NUCLEOTIDE SEQUENCE [LARGE SCALE GENOMIC DNA]</scope>
    <source>
        <strain evidence="4">NIH9.1</strain>
    </source>
</reference>
<dbReference type="Proteomes" id="UP000182373">
    <property type="component" value="Chromosome"/>
</dbReference>
<dbReference type="GO" id="GO:0004106">
    <property type="term" value="F:chorismate mutase activity"/>
    <property type="evidence" value="ECO:0007669"/>
    <property type="project" value="UniProtKB-EC"/>
</dbReference>
<dbReference type="PROSITE" id="PS51168">
    <property type="entry name" value="CHORISMATE_MUT_2"/>
    <property type="match status" value="1"/>
</dbReference>
<sequence length="387" mass="40930">MALYSQMASSGHGSGGQLPAKGDYALSCPSCNHPAHAQPPWLILQCFAARHASAIRSIFIKDLAPAQQAPEYWPDIVMRPILSGLASPVLSPPDASSPASTGGAEAALGMLRAKLDTIDDALHDLLIQRAETVRSIATTKSGVSIRPGREAAIIRRLLGRHQGQFPEHTIIRIWRELFAGSNSMQRNFTVSVCDSDDGSAAMTQIAREHFGALTPLRIYGSPAQAIADVSSGQTMVAVVPAPVDDESPRAAWWTALLHHDAPRIHIVARLPVWNTRPEGAPRADAMAVAAIAPDPSGDDRALLGLEIASDISRARLTQMLINAGFSVGNTILRRISGADDAHVLADVAGFVEDSDPRLAALTPLLRPPVVLGCYAVPVPSPQAGNAA</sequence>
<evidence type="ECO:0000256" key="1">
    <source>
        <dbReference type="ARBA" id="ARBA00012404"/>
    </source>
</evidence>
<feature type="domain" description="Chorismate mutase" evidence="2">
    <location>
        <begin position="102"/>
        <end position="189"/>
    </location>
</feature>
<dbReference type="InterPro" id="IPR036979">
    <property type="entry name" value="CM_dom_sf"/>
</dbReference>
<dbReference type="EC" id="5.4.99.5" evidence="1"/>